<evidence type="ECO:0000256" key="1">
    <source>
        <dbReference type="SAM" id="Coils"/>
    </source>
</evidence>
<protein>
    <recommendedName>
        <fullName evidence="5">RING-type domain-containing protein</fullName>
    </recommendedName>
</protein>
<keyword evidence="1" id="KW-0175">Coiled coil</keyword>
<feature type="compositionally biased region" description="Gly residues" evidence="2">
    <location>
        <begin position="684"/>
        <end position="695"/>
    </location>
</feature>
<accession>A0A4P9Z470</accession>
<feature type="compositionally biased region" description="Pro residues" evidence="2">
    <location>
        <begin position="811"/>
        <end position="832"/>
    </location>
</feature>
<feature type="region of interest" description="Disordered" evidence="2">
    <location>
        <begin position="356"/>
        <end position="846"/>
    </location>
</feature>
<name>A0A4P9Z470_9FUNG</name>
<feature type="compositionally biased region" description="Low complexity" evidence="2">
    <location>
        <begin position="560"/>
        <end position="577"/>
    </location>
</feature>
<feature type="compositionally biased region" description="Low complexity" evidence="2">
    <location>
        <begin position="785"/>
        <end position="800"/>
    </location>
</feature>
<dbReference type="EMBL" id="KZ989375">
    <property type="protein sequence ID" value="RKP26621.1"/>
    <property type="molecule type" value="Genomic_DNA"/>
</dbReference>
<feature type="compositionally biased region" description="Gly residues" evidence="2">
    <location>
        <begin position="931"/>
        <end position="941"/>
    </location>
</feature>
<feature type="compositionally biased region" description="Low complexity" evidence="2">
    <location>
        <begin position="374"/>
        <end position="391"/>
    </location>
</feature>
<dbReference type="AlphaFoldDB" id="A0A4P9Z470"/>
<organism evidence="3 4">
    <name type="scientific">Syncephalis pseudoplumigaleata</name>
    <dbReference type="NCBI Taxonomy" id="1712513"/>
    <lineage>
        <taxon>Eukaryota</taxon>
        <taxon>Fungi</taxon>
        <taxon>Fungi incertae sedis</taxon>
        <taxon>Zoopagomycota</taxon>
        <taxon>Zoopagomycotina</taxon>
        <taxon>Zoopagomycetes</taxon>
        <taxon>Zoopagales</taxon>
        <taxon>Piptocephalidaceae</taxon>
        <taxon>Syncephalis</taxon>
    </lineage>
</organism>
<sequence length="1007" mass="108873">MQPHQSYAEHPSNSRRPYHDKQRASNGKRPAQRPLFAKPYGHDGTRSKRRGRPDVLMLKSEQVLCFCGLPATRTESPDIGGVYDCHYMSIDSLAGTAPGTSGGTAKLHKGLQASRRVREEETAQRLLDATGAEPACVIPELKTRHSLPKLEANWQSHPDRRSPPLPALHWRSMRNALKQHWERTIDAPICCFHVHEDAWREILDQERAWFDYGNYIKNPNSIGSSSGEPPPVRPSEIYPHPTYENPELMMCPWFNTTYWIAFRSGNQGPRQFMQLPRCYCGDPVAEDREQPGTPSGRRYRFICSHAKEGQPNRCAWMLWAEHVPFEQPEHPRHPIGPKECNLNDDQILNQRRSSVRHDNTEVPGIQAEPPDPNAGAASSSSSGAVHASTAAPSTGETSAAARHDDEDGPVWVSSTGPPPSIRNERGSHQQHEQQAMASTTSSSTQTTSSSSPSTANHAMDNSNNSNSNNDAGESMATAHDLRKRQLKKKKKAARHRYPERDDDAAAASSNEYSARQESRAPPALVSIAVQTSRSRSASRERVADGPAMPASPTEHRPDRYTPAATTTAATAYAPRTTHTSYSQQARRRTRSFGVHGQPGAPSTSSFDATSPPVTTTAVDSRVAHGTATSPPPVRARGGHHPSSSSSSYGRVNVILPPPIDPVEPEPEPRPTSTHHYNGTVNNNSGGGSGGGGGGTCSHCHCHAESRQSRPSSTPYHSPREEPASYAGPSTSTSQSYYQQQQQHGYSSTEEETRRHTPSTRWSSQHHDPPHGTTTSGGGGSGGGNNATMATTTTGNSSSASYARTVPRGRAPLPPPLPDPPETTSPPPAPPAAAPAAPSSLTQPPSTEDIALPARIDAQRDAFRRLQEELLELKRTNRRFLNENLYLRRVIEELEGERAELVQMATRNEKSRLAVDPGNQHASLDGSAAVGEDGGGGGGGGGGDNAGLSTLAATNAGALDDAASQISIPTEWRCRICYEQPISHVIIPCGHAVTCEHCALTLNDHCCA</sequence>
<keyword evidence="4" id="KW-1185">Reference proteome</keyword>
<evidence type="ECO:0000313" key="3">
    <source>
        <dbReference type="EMBL" id="RKP26621.1"/>
    </source>
</evidence>
<feature type="compositionally biased region" description="Low complexity" evidence="2">
    <location>
        <begin position="438"/>
        <end position="454"/>
    </location>
</feature>
<evidence type="ECO:0000313" key="4">
    <source>
        <dbReference type="Proteomes" id="UP000278143"/>
    </source>
</evidence>
<feature type="compositionally biased region" description="Polar residues" evidence="2">
    <location>
        <begin position="600"/>
        <end position="618"/>
    </location>
</feature>
<evidence type="ECO:0000256" key="2">
    <source>
        <dbReference type="SAM" id="MobiDB-lite"/>
    </source>
</evidence>
<proteinExistence type="predicted"/>
<feature type="compositionally biased region" description="Gly residues" evidence="2">
    <location>
        <begin position="774"/>
        <end position="784"/>
    </location>
</feature>
<dbReference type="Gene3D" id="3.30.40.10">
    <property type="entry name" value="Zinc/RING finger domain, C3HC4 (zinc finger)"/>
    <property type="match status" value="1"/>
</dbReference>
<feature type="region of interest" description="Disordered" evidence="2">
    <location>
        <begin position="1"/>
        <end position="53"/>
    </location>
</feature>
<reference evidence="4" key="1">
    <citation type="journal article" date="2018" name="Nat. Microbiol.">
        <title>Leveraging single-cell genomics to expand the fungal tree of life.</title>
        <authorList>
            <person name="Ahrendt S.R."/>
            <person name="Quandt C.A."/>
            <person name="Ciobanu D."/>
            <person name="Clum A."/>
            <person name="Salamov A."/>
            <person name="Andreopoulos B."/>
            <person name="Cheng J.F."/>
            <person name="Woyke T."/>
            <person name="Pelin A."/>
            <person name="Henrissat B."/>
            <person name="Reynolds N.K."/>
            <person name="Benny G.L."/>
            <person name="Smith M.E."/>
            <person name="James T.Y."/>
            <person name="Grigoriev I.V."/>
        </authorList>
    </citation>
    <scope>NUCLEOTIDE SEQUENCE [LARGE SCALE GENOMIC DNA]</scope>
    <source>
        <strain evidence="4">Benny S71-1</strain>
    </source>
</reference>
<feature type="compositionally biased region" description="Basic and acidic residues" evidence="2">
    <location>
        <begin position="422"/>
        <end position="431"/>
    </location>
</feature>
<gene>
    <name evidence="3" type="ORF">SYNPS1DRAFT_27699</name>
</gene>
<dbReference type="Proteomes" id="UP000278143">
    <property type="component" value="Unassembled WGS sequence"/>
</dbReference>
<feature type="region of interest" description="Disordered" evidence="2">
    <location>
        <begin position="914"/>
        <end position="941"/>
    </location>
</feature>
<dbReference type="Pfam" id="PF13920">
    <property type="entry name" value="zf-C3HC4_3"/>
    <property type="match status" value="1"/>
</dbReference>
<dbReference type="InterPro" id="IPR013083">
    <property type="entry name" value="Znf_RING/FYVE/PHD"/>
</dbReference>
<feature type="coiled-coil region" evidence="1">
    <location>
        <begin position="855"/>
        <end position="910"/>
    </location>
</feature>
<dbReference type="OrthoDB" id="1711136at2759"/>
<feature type="compositionally biased region" description="Basic residues" evidence="2">
    <location>
        <begin position="481"/>
        <end position="497"/>
    </location>
</feature>
<evidence type="ECO:0008006" key="5">
    <source>
        <dbReference type="Google" id="ProtNLM"/>
    </source>
</evidence>
<feature type="compositionally biased region" description="Low complexity" evidence="2">
    <location>
        <begin position="833"/>
        <end position="846"/>
    </location>
</feature>
<feature type="compositionally biased region" description="Low complexity" evidence="2">
    <location>
        <begin position="729"/>
        <end position="747"/>
    </location>
</feature>